<accession>A0A6H1ZTM0</accession>
<protein>
    <submittedName>
        <fullName evidence="1">Uncharacterized protein</fullName>
    </submittedName>
</protein>
<reference evidence="1" key="1">
    <citation type="submission" date="2020-03" db="EMBL/GenBank/DDBJ databases">
        <title>The deep terrestrial virosphere.</title>
        <authorList>
            <person name="Holmfeldt K."/>
            <person name="Nilsson E."/>
            <person name="Simone D."/>
            <person name="Lopez-Fernandez M."/>
            <person name="Wu X."/>
            <person name="de Brujin I."/>
            <person name="Lundin D."/>
            <person name="Andersson A."/>
            <person name="Bertilsson S."/>
            <person name="Dopson M."/>
        </authorList>
    </citation>
    <scope>NUCLEOTIDE SEQUENCE</scope>
    <source>
        <strain evidence="1">TM448A01816</strain>
    </source>
</reference>
<proteinExistence type="predicted"/>
<gene>
    <name evidence="1" type="ORF">TM448A01816_0012</name>
</gene>
<sequence>MHKEIIRNCILNKLDSLSWKCEGCPQVSVCEDQSNGGEPRYCRPMIDAALLGENDWITEHNREG</sequence>
<name>A0A6H1ZTM0_9ZZZZ</name>
<organism evidence="1">
    <name type="scientific">viral metagenome</name>
    <dbReference type="NCBI Taxonomy" id="1070528"/>
    <lineage>
        <taxon>unclassified sequences</taxon>
        <taxon>metagenomes</taxon>
        <taxon>organismal metagenomes</taxon>
    </lineage>
</organism>
<evidence type="ECO:0000313" key="1">
    <source>
        <dbReference type="EMBL" id="QJA50550.1"/>
    </source>
</evidence>
<dbReference type="AlphaFoldDB" id="A0A6H1ZTM0"/>
<dbReference type="EMBL" id="MT144202">
    <property type="protein sequence ID" value="QJA50550.1"/>
    <property type="molecule type" value="Genomic_DNA"/>
</dbReference>